<dbReference type="AlphaFoldDB" id="A0A498H052"/>
<keyword evidence="2" id="KW-1185">Reference proteome</keyword>
<organism evidence="1 2">
    <name type="scientific">Methanoculleus taiwanensis</name>
    <dbReference type="NCBI Taxonomy" id="1550565"/>
    <lineage>
        <taxon>Archaea</taxon>
        <taxon>Methanobacteriati</taxon>
        <taxon>Methanobacteriota</taxon>
        <taxon>Stenosarchaea group</taxon>
        <taxon>Methanomicrobia</taxon>
        <taxon>Methanomicrobiales</taxon>
        <taxon>Methanomicrobiaceae</taxon>
        <taxon>Methanoculleus</taxon>
    </lineage>
</organism>
<protein>
    <recommendedName>
        <fullName evidence="3">D-isomer specific 2-hydroxyacid dehydrogenase catalytic domain-containing protein</fullName>
    </recommendedName>
</protein>
<dbReference type="Gene3D" id="3.40.50.720">
    <property type="entry name" value="NAD(P)-binding Rossmann-like Domain"/>
    <property type="match status" value="1"/>
</dbReference>
<gene>
    <name evidence="1" type="ORF">ABH15_09185</name>
</gene>
<accession>A0A498H052</accession>
<dbReference type="OrthoDB" id="7437at2157"/>
<evidence type="ECO:0008006" key="3">
    <source>
        <dbReference type="Google" id="ProtNLM"/>
    </source>
</evidence>
<sequence>MKIVVPDPIFLTEEDRRRLDRLGKVEIFETYPADAAAFQDRIRDAEVVVVGRYGIDAAVAERVTEAAAHCRDTGVRSLPARTERCLFIPKPPPENAMGGRPVAEGSIACRI</sequence>
<dbReference type="Proteomes" id="UP000290932">
    <property type="component" value="Unassembled WGS sequence"/>
</dbReference>
<evidence type="ECO:0000313" key="2">
    <source>
        <dbReference type="Proteomes" id="UP000290932"/>
    </source>
</evidence>
<dbReference type="SUPFAM" id="SSF52283">
    <property type="entry name" value="Formate/glycerate dehydrogenase catalytic domain-like"/>
    <property type="match status" value="1"/>
</dbReference>
<reference evidence="1 2" key="1">
    <citation type="journal article" date="2015" name="Int. J. Syst. Evol. Microbiol.">
        <title>Methanoculleus taiwanensis sp. nov., a methanogen isolated from deep marine sediment at the deformation front area near Taiwan.</title>
        <authorList>
            <person name="Weng C.Y."/>
            <person name="Chen S.C."/>
            <person name="Lai M.C."/>
            <person name="Wu S.Y."/>
            <person name="Lin S."/>
            <person name="Yang T.F."/>
            <person name="Chen P.C."/>
        </authorList>
    </citation>
    <scope>NUCLEOTIDE SEQUENCE [LARGE SCALE GENOMIC DNA]</scope>
    <source>
        <strain evidence="1 2">CYW4</strain>
    </source>
</reference>
<dbReference type="RefSeq" id="WP_128694054.1">
    <property type="nucleotide sequence ID" value="NZ_LHQS01000002.1"/>
</dbReference>
<evidence type="ECO:0000313" key="1">
    <source>
        <dbReference type="EMBL" id="RXE56289.1"/>
    </source>
</evidence>
<name>A0A498H052_9EURY</name>
<dbReference type="EMBL" id="LHQS01000002">
    <property type="protein sequence ID" value="RXE56289.1"/>
    <property type="molecule type" value="Genomic_DNA"/>
</dbReference>
<proteinExistence type="predicted"/>
<comment type="caution">
    <text evidence="1">The sequence shown here is derived from an EMBL/GenBank/DDBJ whole genome shotgun (WGS) entry which is preliminary data.</text>
</comment>